<dbReference type="GO" id="GO:0016491">
    <property type="term" value="F:oxidoreductase activity"/>
    <property type="evidence" value="ECO:0007669"/>
    <property type="project" value="InterPro"/>
</dbReference>
<dbReference type="Gene3D" id="1.10.1060.10">
    <property type="entry name" value="Alpha-helical ferredoxin"/>
    <property type="match status" value="1"/>
</dbReference>
<dbReference type="NCBIfam" id="TIGR01316">
    <property type="entry name" value="gltA"/>
    <property type="match status" value="1"/>
</dbReference>
<dbReference type="InterPro" id="IPR028261">
    <property type="entry name" value="DPD_II"/>
</dbReference>
<dbReference type="EMBL" id="FNAF01000001">
    <property type="protein sequence ID" value="SDD12646.1"/>
    <property type="molecule type" value="Genomic_DNA"/>
</dbReference>
<dbReference type="Pfam" id="PF07992">
    <property type="entry name" value="Pyr_redox_2"/>
    <property type="match status" value="1"/>
</dbReference>
<name>A0A1G6S8Y8_PEPNI</name>
<dbReference type="PANTHER" id="PTHR42783">
    <property type="entry name" value="GLUTAMATE SYNTHASE [NADPH] SMALL CHAIN"/>
    <property type="match status" value="1"/>
</dbReference>
<dbReference type="InterPro" id="IPR023753">
    <property type="entry name" value="FAD/NAD-binding_dom"/>
</dbReference>
<sequence>MASKAARHAMPTQDAAARIRNFNEVALGYDHETAVAEAQRCLNCKNPRCVTGCPVAVDIPGFIEAVAQDDLSLAAERLKKKTSLPAVCGRVCPQENQCEGVCVLGIKGDPVAIGRLERYVADWEADQGTPAPEPIQTNGHKVAIIGAGPAGLACAGDLAKMGYEVTVFEALHTPGGVLMYGIPEFRLPKAVVQREVDYIRSLGVQFEVNSIVGKLYSIDELRDNMGFEAFFIGTGAGLPHFMHLPGENYNGIFAANEFLTRSNLMKAYDYPNHATPIKIGRRVAVIGGGNVAMDAARTALRLGAEKSYIVYRRSKEELPARKEELEHALEEGVELVLLSSPIEYLGNEDDVVTGMKLQKYELGEPDESGRRRPVPIEGDVTEMPIDTVVVAIGQGPNPILTDNTPALELTKRGLIVTDDTAQTSLDDVYAGGDVVTGAATVIKAMGAGKEAAFAIDKYLKNKAE</sequence>
<protein>
    <submittedName>
        <fullName evidence="3">Sulfide dehydrogenase (Flavoprotein) subunit SudA</fullName>
    </submittedName>
</protein>
<dbReference type="InterPro" id="IPR036188">
    <property type="entry name" value="FAD/NAD-bd_sf"/>
</dbReference>
<gene>
    <name evidence="3" type="ORF">SAMN04489866_101250</name>
</gene>
<dbReference type="RefSeq" id="WP_091790929.1">
    <property type="nucleotide sequence ID" value="NZ_FNAF01000001.1"/>
</dbReference>
<dbReference type="Proteomes" id="UP000198995">
    <property type="component" value="Unassembled WGS sequence"/>
</dbReference>
<proteinExistence type="predicted"/>
<dbReference type="SUPFAM" id="SSF46548">
    <property type="entry name" value="alpha-helical ferredoxin"/>
    <property type="match status" value="1"/>
</dbReference>
<evidence type="ECO:0000313" key="4">
    <source>
        <dbReference type="Proteomes" id="UP000198995"/>
    </source>
</evidence>
<dbReference type="SUPFAM" id="SSF51971">
    <property type="entry name" value="Nucleotide-binding domain"/>
    <property type="match status" value="1"/>
</dbReference>
<dbReference type="AlphaFoldDB" id="A0A1G6S8Y8"/>
<dbReference type="PRINTS" id="PR00411">
    <property type="entry name" value="PNDRDTASEI"/>
</dbReference>
<dbReference type="GO" id="GO:0051536">
    <property type="term" value="F:iron-sulfur cluster binding"/>
    <property type="evidence" value="ECO:0007669"/>
    <property type="project" value="InterPro"/>
</dbReference>
<feature type="domain" description="FAD/NAD(P)-binding" evidence="1">
    <location>
        <begin position="141"/>
        <end position="448"/>
    </location>
</feature>
<feature type="domain" description="Dihydroprymidine dehydrogenase" evidence="2">
    <location>
        <begin position="18"/>
        <end position="128"/>
    </location>
</feature>
<evidence type="ECO:0000259" key="1">
    <source>
        <dbReference type="Pfam" id="PF07992"/>
    </source>
</evidence>
<dbReference type="InterPro" id="IPR009051">
    <property type="entry name" value="Helical_ferredxn"/>
</dbReference>
<organism evidence="3 4">
    <name type="scientific">Peptococcus niger</name>
    <dbReference type="NCBI Taxonomy" id="2741"/>
    <lineage>
        <taxon>Bacteria</taxon>
        <taxon>Bacillati</taxon>
        <taxon>Bacillota</taxon>
        <taxon>Clostridia</taxon>
        <taxon>Eubacteriales</taxon>
        <taxon>Peptococcaceae</taxon>
        <taxon>Peptococcus</taxon>
    </lineage>
</organism>
<accession>A0A1G6S8Y8</accession>
<dbReference type="PRINTS" id="PR00368">
    <property type="entry name" value="FADPNR"/>
</dbReference>
<dbReference type="Gene3D" id="3.50.50.60">
    <property type="entry name" value="FAD/NAD(P)-binding domain"/>
    <property type="match status" value="2"/>
</dbReference>
<dbReference type="Pfam" id="PF14691">
    <property type="entry name" value="Fer4_20"/>
    <property type="match status" value="1"/>
</dbReference>
<evidence type="ECO:0000313" key="3">
    <source>
        <dbReference type="EMBL" id="SDD12646.1"/>
    </source>
</evidence>
<dbReference type="STRING" id="2741.SAMN04489866_101250"/>
<dbReference type="PANTHER" id="PTHR42783:SF3">
    <property type="entry name" value="GLUTAMATE SYNTHASE [NADPH] SMALL CHAIN-RELATED"/>
    <property type="match status" value="1"/>
</dbReference>
<dbReference type="InterPro" id="IPR006004">
    <property type="entry name" value="SudA-like"/>
</dbReference>
<reference evidence="3 4" key="1">
    <citation type="submission" date="2016-10" db="EMBL/GenBank/DDBJ databases">
        <authorList>
            <person name="de Groot N.N."/>
        </authorList>
    </citation>
    <scope>NUCLEOTIDE SEQUENCE [LARGE SCALE GENOMIC DNA]</scope>
    <source>
        <strain evidence="3 4">DSM 20475</strain>
    </source>
</reference>
<dbReference type="OrthoDB" id="9803192at2"/>
<keyword evidence="4" id="KW-1185">Reference proteome</keyword>
<evidence type="ECO:0000259" key="2">
    <source>
        <dbReference type="Pfam" id="PF14691"/>
    </source>
</evidence>